<reference evidence="7" key="1">
    <citation type="journal article" date="2022" name="Int. J. Syst. Evol. Microbiol.">
        <title>Anaeromyxobacter oryzae sp. nov., Anaeromyxobacter diazotrophicus sp. nov. and Anaeromyxobacter paludicola sp. nov., isolated from paddy soils.</title>
        <authorList>
            <person name="Itoh H."/>
            <person name="Xu Z."/>
            <person name="Mise K."/>
            <person name="Masuda Y."/>
            <person name="Ushijima N."/>
            <person name="Hayakawa C."/>
            <person name="Shiratori Y."/>
            <person name="Senoo K."/>
        </authorList>
    </citation>
    <scope>NUCLEOTIDE SEQUENCE [LARGE SCALE GENOMIC DNA]</scope>
    <source>
        <strain evidence="7">Red630</strain>
    </source>
</reference>
<keyword evidence="7" id="KW-1185">Reference proteome</keyword>
<evidence type="ECO:0000256" key="5">
    <source>
        <dbReference type="SAM" id="MobiDB-lite"/>
    </source>
</evidence>
<dbReference type="InterPro" id="IPR036390">
    <property type="entry name" value="WH_DNA-bd_sf"/>
</dbReference>
<feature type="compositionally biased region" description="Low complexity" evidence="5">
    <location>
        <begin position="70"/>
        <end position="84"/>
    </location>
</feature>
<dbReference type="NCBIfam" id="TIGR00281">
    <property type="entry name" value="SMC-Scp complex subunit ScpB"/>
    <property type="match status" value="1"/>
</dbReference>
<evidence type="ECO:0000313" key="6">
    <source>
        <dbReference type="EMBL" id="BDG07635.1"/>
    </source>
</evidence>
<feature type="region of interest" description="Disordered" evidence="5">
    <location>
        <begin position="1"/>
        <end position="93"/>
    </location>
</feature>
<feature type="compositionally biased region" description="Pro residues" evidence="5">
    <location>
        <begin position="380"/>
        <end position="389"/>
    </location>
</feature>
<feature type="compositionally biased region" description="Pro residues" evidence="5">
    <location>
        <begin position="58"/>
        <end position="69"/>
    </location>
</feature>
<feature type="compositionally biased region" description="Low complexity" evidence="5">
    <location>
        <begin position="10"/>
        <end position="57"/>
    </location>
</feature>
<accession>A0ABM7X726</accession>
<dbReference type="PANTHER" id="PTHR34298">
    <property type="entry name" value="SEGREGATION AND CONDENSATION PROTEIN B"/>
    <property type="match status" value="1"/>
</dbReference>
<evidence type="ECO:0000313" key="7">
    <source>
        <dbReference type="Proteomes" id="UP001162734"/>
    </source>
</evidence>
<sequence>MTEEQKDPAAPEGEAPAEAAPEAAPAGEGSAANAGAEAQGAPEPAGEDAPVADVPPAGEEPPPPAPPRASPGVSADELQALQAAEEAKGDEELDEVEAASIDVQEAEKEEPFEKLQAAAKKLSPERVRAILETLLFLSEKPLAVEDVRRATGLEPARIEKAFDKLSGQYREGVSGIVLHEVAGGWQLRTSPDTADYARRFLKVKPQRLTRAALETLAIIAYRQPVTRPEIEEIRSVDCGAVVKALLERKLIKILGKKEEPGRPMLYGTTREFLEFFALKDLASLPTLREFHELSEEHRDIVEKEAPEPESPGIEGIVAELTDPALRAALEASQAESDAALDELEKAMAAAEEKTRVAAQALDPKPPPPEGGELPLAPADGAPPPPKPES</sequence>
<proteinExistence type="predicted"/>
<evidence type="ECO:0000256" key="4">
    <source>
        <dbReference type="ARBA" id="ARBA00023306"/>
    </source>
</evidence>
<dbReference type="Pfam" id="PF04079">
    <property type="entry name" value="SMC_ScpB"/>
    <property type="match status" value="1"/>
</dbReference>
<dbReference type="RefSeq" id="WP_248344454.1">
    <property type="nucleotide sequence ID" value="NZ_AP025592.1"/>
</dbReference>
<keyword evidence="3" id="KW-0159">Chromosome partition</keyword>
<organism evidence="6 7">
    <name type="scientific">Anaeromyxobacter paludicola</name>
    <dbReference type="NCBI Taxonomy" id="2918171"/>
    <lineage>
        <taxon>Bacteria</taxon>
        <taxon>Pseudomonadati</taxon>
        <taxon>Myxococcota</taxon>
        <taxon>Myxococcia</taxon>
        <taxon>Myxococcales</taxon>
        <taxon>Cystobacterineae</taxon>
        <taxon>Anaeromyxobacteraceae</taxon>
        <taxon>Anaeromyxobacter</taxon>
    </lineage>
</organism>
<name>A0ABM7X726_9BACT</name>
<keyword evidence="2" id="KW-0132">Cell division</keyword>
<feature type="compositionally biased region" description="Low complexity" evidence="5">
    <location>
        <begin position="370"/>
        <end position="379"/>
    </location>
</feature>
<evidence type="ECO:0008006" key="8">
    <source>
        <dbReference type="Google" id="ProtNLM"/>
    </source>
</evidence>
<dbReference type="EMBL" id="AP025592">
    <property type="protein sequence ID" value="BDG07635.1"/>
    <property type="molecule type" value="Genomic_DNA"/>
</dbReference>
<dbReference type="PANTHER" id="PTHR34298:SF2">
    <property type="entry name" value="SEGREGATION AND CONDENSATION PROTEIN B"/>
    <property type="match status" value="1"/>
</dbReference>
<dbReference type="Proteomes" id="UP001162734">
    <property type="component" value="Chromosome"/>
</dbReference>
<evidence type="ECO:0000256" key="1">
    <source>
        <dbReference type="ARBA" id="ARBA00022490"/>
    </source>
</evidence>
<keyword evidence="4" id="KW-0131">Cell cycle</keyword>
<evidence type="ECO:0000256" key="2">
    <source>
        <dbReference type="ARBA" id="ARBA00022618"/>
    </source>
</evidence>
<dbReference type="InterPro" id="IPR005234">
    <property type="entry name" value="ScpB_csome_segregation"/>
</dbReference>
<dbReference type="Gene3D" id="1.10.10.10">
    <property type="entry name" value="Winged helix-like DNA-binding domain superfamily/Winged helix DNA-binding domain"/>
    <property type="match status" value="2"/>
</dbReference>
<dbReference type="InterPro" id="IPR036388">
    <property type="entry name" value="WH-like_DNA-bd_sf"/>
</dbReference>
<evidence type="ECO:0000256" key="3">
    <source>
        <dbReference type="ARBA" id="ARBA00022829"/>
    </source>
</evidence>
<gene>
    <name evidence="6" type="ORF">AMPC_07480</name>
</gene>
<dbReference type="SUPFAM" id="SSF46785">
    <property type="entry name" value="Winged helix' DNA-binding domain"/>
    <property type="match status" value="2"/>
</dbReference>
<protein>
    <recommendedName>
        <fullName evidence="8">Condensin subunit ScpB</fullName>
    </recommendedName>
</protein>
<feature type="region of interest" description="Disordered" evidence="5">
    <location>
        <begin position="350"/>
        <end position="389"/>
    </location>
</feature>
<keyword evidence="1" id="KW-0963">Cytoplasm</keyword>